<reference evidence="5 6" key="3">
    <citation type="journal article" date="2015" name="Genome Announc.">
        <title>Draft Genome Sequence of the Archiascomycetous Yeast Saitoella complicata.</title>
        <authorList>
            <person name="Yamauchi K."/>
            <person name="Kondo S."/>
            <person name="Hamamoto M."/>
            <person name="Takahashi Y."/>
            <person name="Ogura Y."/>
            <person name="Hayashi T."/>
            <person name="Nishida H."/>
        </authorList>
    </citation>
    <scope>NUCLEOTIDE SEQUENCE [LARGE SCALE GENOMIC DNA]</scope>
    <source>
        <strain evidence="5 6">NRRL Y-17804</strain>
    </source>
</reference>
<dbReference type="SUPFAM" id="SSF159659">
    <property type="entry name" value="Cgl1923-like"/>
    <property type="match status" value="1"/>
</dbReference>
<gene>
    <name evidence="5" type="ORF">G7K_5017-t1</name>
</gene>
<feature type="region of interest" description="Disordered" evidence="4">
    <location>
        <begin position="1"/>
        <end position="32"/>
    </location>
</feature>
<evidence type="ECO:0000256" key="3">
    <source>
        <dbReference type="ARBA" id="ARBA00025745"/>
    </source>
</evidence>
<evidence type="ECO:0000313" key="6">
    <source>
        <dbReference type="Proteomes" id="UP000033140"/>
    </source>
</evidence>
<accession>A0A0E9NM85</accession>
<proteinExistence type="inferred from homology"/>
<reference evidence="5 6" key="1">
    <citation type="journal article" date="2011" name="J. Gen. Appl. Microbiol.">
        <title>Draft genome sequencing of the enigmatic yeast Saitoella complicata.</title>
        <authorList>
            <person name="Nishida H."/>
            <person name="Hamamoto M."/>
            <person name="Sugiyama J."/>
        </authorList>
    </citation>
    <scope>NUCLEOTIDE SEQUENCE [LARGE SCALE GENOMIC DNA]</scope>
    <source>
        <strain evidence="5 6">NRRL Y-17804</strain>
    </source>
</reference>
<reference evidence="5 6" key="2">
    <citation type="journal article" date="2014" name="J. Gen. Appl. Microbiol.">
        <title>The early diverging ascomycetous budding yeast Saitoella complicata has three histone deacetylases belonging to the Clr6, Hos2, and Rpd3 lineages.</title>
        <authorList>
            <person name="Nishida H."/>
            <person name="Matsumoto T."/>
            <person name="Kondo S."/>
            <person name="Hamamoto M."/>
            <person name="Yoshikawa H."/>
        </authorList>
    </citation>
    <scope>NUCLEOTIDE SEQUENCE [LARGE SCALE GENOMIC DNA]</scope>
    <source>
        <strain evidence="5 6">NRRL Y-17804</strain>
    </source>
</reference>
<dbReference type="GO" id="GO:0005634">
    <property type="term" value="C:nucleus"/>
    <property type="evidence" value="ECO:0007669"/>
    <property type="project" value="TreeGrafter"/>
</dbReference>
<dbReference type="Pfam" id="PF09754">
    <property type="entry name" value="PAC2"/>
    <property type="match status" value="1"/>
</dbReference>
<dbReference type="GO" id="GO:0005829">
    <property type="term" value="C:cytosol"/>
    <property type="evidence" value="ECO:0007669"/>
    <property type="project" value="TreeGrafter"/>
</dbReference>
<dbReference type="PANTHER" id="PTHR12970:SF1">
    <property type="entry name" value="PROTEASOME ASSEMBLY CHAPERONE 2"/>
    <property type="match status" value="1"/>
</dbReference>
<dbReference type="InterPro" id="IPR016562">
    <property type="entry name" value="Proteasome_assmbl_chp_2_euk"/>
</dbReference>
<protein>
    <recommendedName>
        <fullName evidence="1">Proteasome assembly chaperone 2</fullName>
    </recommendedName>
</protein>
<dbReference type="Proteomes" id="UP000033140">
    <property type="component" value="Unassembled WGS sequence"/>
</dbReference>
<dbReference type="InterPro" id="IPR038389">
    <property type="entry name" value="PSMG2_sf"/>
</dbReference>
<dbReference type="InterPro" id="IPR019151">
    <property type="entry name" value="Proteasome_assmbl_chaperone_2"/>
</dbReference>
<dbReference type="PANTHER" id="PTHR12970">
    <property type="entry name" value="PROTEASOME ASSEMBLY CHAPERONE 2"/>
    <property type="match status" value="1"/>
</dbReference>
<dbReference type="STRING" id="698492.A0A0E9NM85"/>
<keyword evidence="2" id="KW-0143">Chaperone</keyword>
<dbReference type="Gene3D" id="3.40.50.10900">
    <property type="entry name" value="PAC-like subunit"/>
    <property type="match status" value="1"/>
</dbReference>
<dbReference type="EMBL" id="BACD03000038">
    <property type="protein sequence ID" value="GAO50898.1"/>
    <property type="molecule type" value="Genomic_DNA"/>
</dbReference>
<evidence type="ECO:0000256" key="4">
    <source>
        <dbReference type="SAM" id="MobiDB-lite"/>
    </source>
</evidence>
<evidence type="ECO:0000256" key="2">
    <source>
        <dbReference type="ARBA" id="ARBA00023186"/>
    </source>
</evidence>
<evidence type="ECO:0000313" key="5">
    <source>
        <dbReference type="EMBL" id="GAO50898.1"/>
    </source>
</evidence>
<name>A0A0E9NM85_SAICN</name>
<dbReference type="GO" id="GO:0043248">
    <property type="term" value="P:proteasome assembly"/>
    <property type="evidence" value="ECO:0007669"/>
    <property type="project" value="TreeGrafter"/>
</dbReference>
<keyword evidence="6" id="KW-1185">Reference proteome</keyword>
<sequence>MTVGNKGTTAKGCMTSEAPPGDHRWSAIHSPSPAEIAPCSAEQPGAIFLGFNGNTSPTFERRGSRLGSRTWTLPRLNGGPSGFGTARRFTLPNRGAITARSTGRLYQITNMLSATFTPLKQPSKSVSLENSVLVLPAISIANVPQLAVDLLIHTLALPLIGRLDDRYLTPFVGAREDPKGEQGVCTALEVYGNGKITVIQQRAPTLPHARKLFIEQVLLRFIKENGFSRVVCVTSMDATMRTDADIRGPRFVHYPTISSLSLSEEPALPSLPSSGITKSLVKMSRDQGIKVEVVGMWVMEGDNTGDAEELAGAILDAHEKGDASAPEAPQGGRTWVRPGSWKGLFGEELHDSKRHFCKGMSTWVCVARDLLAQELRCGLRWNIHGIYTTQGCDAT</sequence>
<comment type="similarity">
    <text evidence="3">Belongs to the PSMG2 family.</text>
</comment>
<dbReference type="AlphaFoldDB" id="A0A0E9NM85"/>
<organism evidence="5 6">
    <name type="scientific">Saitoella complicata (strain BCRC 22490 / CBS 7301 / JCM 7358 / NBRC 10748 / NRRL Y-17804)</name>
    <dbReference type="NCBI Taxonomy" id="698492"/>
    <lineage>
        <taxon>Eukaryota</taxon>
        <taxon>Fungi</taxon>
        <taxon>Dikarya</taxon>
        <taxon>Ascomycota</taxon>
        <taxon>Taphrinomycotina</taxon>
        <taxon>Taphrinomycotina incertae sedis</taxon>
        <taxon>Saitoella</taxon>
    </lineage>
</organism>
<comment type="caution">
    <text evidence="5">The sequence shown here is derived from an EMBL/GenBank/DDBJ whole genome shotgun (WGS) entry which is preliminary data.</text>
</comment>
<evidence type="ECO:0000256" key="1">
    <source>
        <dbReference type="ARBA" id="ARBA00019186"/>
    </source>
</evidence>